<feature type="transmembrane region" description="Helical" evidence="2">
    <location>
        <begin position="308"/>
        <end position="326"/>
    </location>
</feature>
<dbReference type="EMBL" id="MGKP01000007">
    <property type="protein sequence ID" value="OGN29363.1"/>
    <property type="molecule type" value="Genomic_DNA"/>
</dbReference>
<evidence type="ECO:0000256" key="1">
    <source>
        <dbReference type="SAM" id="Coils"/>
    </source>
</evidence>
<keyword evidence="1" id="KW-0175">Coiled coil</keyword>
<accession>A0A1F8GVE4</accession>
<feature type="transmembrane region" description="Helical" evidence="2">
    <location>
        <begin position="332"/>
        <end position="352"/>
    </location>
</feature>
<keyword evidence="2" id="KW-1133">Transmembrane helix</keyword>
<evidence type="ECO:0000256" key="2">
    <source>
        <dbReference type="SAM" id="Phobius"/>
    </source>
</evidence>
<dbReference type="STRING" id="1802701.A3A33_01130"/>
<organism evidence="3 4">
    <name type="scientific">Candidatus Yanofskybacteria bacterium RIFCSPLOWO2_01_FULL_49_25</name>
    <dbReference type="NCBI Taxonomy" id="1802701"/>
    <lineage>
        <taxon>Bacteria</taxon>
        <taxon>Candidatus Yanofskyibacteriota</taxon>
    </lineage>
</organism>
<dbReference type="AlphaFoldDB" id="A0A1F8GVE4"/>
<keyword evidence="2" id="KW-0472">Membrane</keyword>
<feature type="transmembrane region" description="Helical" evidence="2">
    <location>
        <begin position="48"/>
        <end position="68"/>
    </location>
</feature>
<proteinExistence type="predicted"/>
<comment type="caution">
    <text evidence="3">The sequence shown here is derived from an EMBL/GenBank/DDBJ whole genome shotgun (WGS) entry which is preliminary data.</text>
</comment>
<evidence type="ECO:0000313" key="3">
    <source>
        <dbReference type="EMBL" id="OGN29363.1"/>
    </source>
</evidence>
<feature type="coiled-coil region" evidence="1">
    <location>
        <begin position="218"/>
        <end position="311"/>
    </location>
</feature>
<name>A0A1F8GVE4_9BACT</name>
<evidence type="ECO:0000313" key="4">
    <source>
        <dbReference type="Proteomes" id="UP000179047"/>
    </source>
</evidence>
<evidence type="ECO:0008006" key="5">
    <source>
        <dbReference type="Google" id="ProtNLM"/>
    </source>
</evidence>
<sequence length="363" mass="40364">MPKTIHDLFSDWGSSKRTLPERNTVLRSEVLAKLSSAGMPSHAPKRNLPWFSLAFAGLAVIMLIVNVVPSQRSTPASMEAVGGMPSTGVTGAYDSAEFAQPLSAMKSELNSMKRVAPDYYPMPPQPGTDITDKREFLKTDYHAEIRTRDVSELGQRIRNIIKGSDGRVDGMNISDKYGYLNFAVPADKFDAFQSQIRGLVGSRFIVETINTQNLLPQKQSIEQQQEEINQKLTAVKNQRASLITRHNRTIASLQAQLQSATGDQERAQITAQIANENASYNKQLASLNSQINDYTAMLKNTDKQNTQLLNNVATVNGSISLRWIGVWEILDLYLGSYWISIVLAVLAIGAYLRHRSKRMMMVA</sequence>
<protein>
    <recommendedName>
        <fullName evidence="5">DUF4349 domain-containing protein</fullName>
    </recommendedName>
</protein>
<reference evidence="3 4" key="1">
    <citation type="journal article" date="2016" name="Nat. Commun.">
        <title>Thousands of microbial genomes shed light on interconnected biogeochemical processes in an aquifer system.</title>
        <authorList>
            <person name="Anantharaman K."/>
            <person name="Brown C.T."/>
            <person name="Hug L.A."/>
            <person name="Sharon I."/>
            <person name="Castelle C.J."/>
            <person name="Probst A.J."/>
            <person name="Thomas B.C."/>
            <person name="Singh A."/>
            <person name="Wilkins M.J."/>
            <person name="Karaoz U."/>
            <person name="Brodie E.L."/>
            <person name="Williams K.H."/>
            <person name="Hubbard S.S."/>
            <person name="Banfield J.F."/>
        </authorList>
    </citation>
    <scope>NUCLEOTIDE SEQUENCE [LARGE SCALE GENOMIC DNA]</scope>
</reference>
<keyword evidence="2" id="KW-0812">Transmembrane</keyword>
<gene>
    <name evidence="3" type="ORF">A3A33_01130</name>
</gene>
<dbReference type="Proteomes" id="UP000179047">
    <property type="component" value="Unassembled WGS sequence"/>
</dbReference>